<dbReference type="Proteomes" id="UP000554144">
    <property type="component" value="Unassembled WGS sequence"/>
</dbReference>
<dbReference type="PROSITE" id="PS50059">
    <property type="entry name" value="FKBP_PPIASE"/>
    <property type="match status" value="1"/>
</dbReference>
<comment type="similarity">
    <text evidence="2 11 13">Belongs to the FKBP-type PPIase family. Tig subfamily.</text>
</comment>
<evidence type="ECO:0000256" key="4">
    <source>
        <dbReference type="ARBA" id="ARBA00016902"/>
    </source>
</evidence>
<evidence type="ECO:0000256" key="12">
    <source>
        <dbReference type="PROSITE-ProRule" id="PRU00277"/>
    </source>
</evidence>
<dbReference type="InterPro" id="IPR008881">
    <property type="entry name" value="Trigger_fac_ribosome-bd_bac"/>
</dbReference>
<dbReference type="InterPro" id="IPR027304">
    <property type="entry name" value="Trigger_fact/SurA_dom_sf"/>
</dbReference>
<comment type="subcellular location">
    <subcellularLocation>
        <location evidence="11">Cytoplasm</location>
    </subcellularLocation>
    <text evidence="11">About half TF is bound to the ribosome near the polypeptide exit tunnel while the other half is free in the cytoplasm.</text>
</comment>
<evidence type="ECO:0000313" key="16">
    <source>
        <dbReference type="Proteomes" id="UP000554144"/>
    </source>
</evidence>
<evidence type="ECO:0000256" key="11">
    <source>
        <dbReference type="HAMAP-Rule" id="MF_00303"/>
    </source>
</evidence>
<evidence type="ECO:0000256" key="5">
    <source>
        <dbReference type="ARBA" id="ARBA00022618"/>
    </source>
</evidence>
<dbReference type="SUPFAM" id="SSF102735">
    <property type="entry name" value="Trigger factor ribosome-binding domain"/>
    <property type="match status" value="1"/>
</dbReference>
<dbReference type="Gene3D" id="3.10.50.40">
    <property type="match status" value="1"/>
</dbReference>
<keyword evidence="11" id="KW-0963">Cytoplasm</keyword>
<name>A0A853H9F1_9BURK</name>
<dbReference type="SUPFAM" id="SSF109998">
    <property type="entry name" value="Triger factor/SurA peptide-binding domain-like"/>
    <property type="match status" value="1"/>
</dbReference>
<dbReference type="RefSeq" id="WP_130039810.1">
    <property type="nucleotide sequence ID" value="NZ_JACCEV010000004.1"/>
</dbReference>
<dbReference type="GO" id="GO:0051083">
    <property type="term" value="P:'de novo' cotranslational protein folding"/>
    <property type="evidence" value="ECO:0007669"/>
    <property type="project" value="TreeGrafter"/>
</dbReference>
<keyword evidence="16" id="KW-1185">Reference proteome</keyword>
<dbReference type="AlphaFoldDB" id="A0A853H9F1"/>
<dbReference type="PIRSF" id="PIRSF003095">
    <property type="entry name" value="Trigger_factor"/>
    <property type="match status" value="1"/>
</dbReference>
<evidence type="ECO:0000313" key="15">
    <source>
        <dbReference type="EMBL" id="NYT86664.1"/>
    </source>
</evidence>
<dbReference type="GO" id="GO:0043022">
    <property type="term" value="F:ribosome binding"/>
    <property type="evidence" value="ECO:0007669"/>
    <property type="project" value="TreeGrafter"/>
</dbReference>
<evidence type="ECO:0000256" key="10">
    <source>
        <dbReference type="ARBA" id="ARBA00029986"/>
    </source>
</evidence>
<evidence type="ECO:0000259" key="14">
    <source>
        <dbReference type="PROSITE" id="PS50059"/>
    </source>
</evidence>
<comment type="domain">
    <text evidence="11">Consists of 3 domains; the N-terminus binds the ribosome, the middle domain has PPIase activity, while the C-terminus has intrinsic chaperone activity on its own.</text>
</comment>
<organism evidence="15 16">
    <name type="scientific">Pollutimonas harenae</name>
    <dbReference type="NCBI Taxonomy" id="657015"/>
    <lineage>
        <taxon>Bacteria</taxon>
        <taxon>Pseudomonadati</taxon>
        <taxon>Pseudomonadota</taxon>
        <taxon>Betaproteobacteria</taxon>
        <taxon>Burkholderiales</taxon>
        <taxon>Alcaligenaceae</taxon>
        <taxon>Pollutimonas</taxon>
    </lineage>
</organism>
<dbReference type="Gene3D" id="3.30.70.1050">
    <property type="entry name" value="Trigger factor ribosome-binding domain"/>
    <property type="match status" value="1"/>
</dbReference>
<dbReference type="PANTHER" id="PTHR30560:SF3">
    <property type="entry name" value="TRIGGER FACTOR-LIKE PROTEIN TIG, CHLOROPLASTIC"/>
    <property type="match status" value="1"/>
</dbReference>
<dbReference type="InterPro" id="IPR037041">
    <property type="entry name" value="Trigger_fac_C_sf"/>
</dbReference>
<dbReference type="EMBL" id="JACCEV010000004">
    <property type="protein sequence ID" value="NYT86664.1"/>
    <property type="molecule type" value="Genomic_DNA"/>
</dbReference>
<dbReference type="OrthoDB" id="9767721at2"/>
<dbReference type="FunFam" id="3.10.50.40:FF:000001">
    <property type="entry name" value="Trigger factor"/>
    <property type="match status" value="1"/>
</dbReference>
<dbReference type="InterPro" id="IPR005215">
    <property type="entry name" value="Trig_fac"/>
</dbReference>
<reference evidence="15 16" key="1">
    <citation type="submission" date="2020-07" db="EMBL/GenBank/DDBJ databases">
        <title>Taxonomic revisions and descriptions of new bacterial species based on genomic comparisons in the high-G+C-content subgroup of the family Alcaligenaceae.</title>
        <authorList>
            <person name="Szabo A."/>
            <person name="Felfoldi T."/>
        </authorList>
    </citation>
    <scope>NUCLEOTIDE SEQUENCE [LARGE SCALE GENOMIC DNA]</scope>
    <source>
        <strain evidence="15 16">DSM 25667</strain>
    </source>
</reference>
<keyword evidence="9 11" id="KW-0131">Cell cycle</keyword>
<evidence type="ECO:0000256" key="3">
    <source>
        <dbReference type="ARBA" id="ARBA00013194"/>
    </source>
</evidence>
<comment type="catalytic activity">
    <reaction evidence="1 11 12">
        <text>[protein]-peptidylproline (omega=180) = [protein]-peptidylproline (omega=0)</text>
        <dbReference type="Rhea" id="RHEA:16237"/>
        <dbReference type="Rhea" id="RHEA-COMP:10747"/>
        <dbReference type="Rhea" id="RHEA-COMP:10748"/>
        <dbReference type="ChEBI" id="CHEBI:83833"/>
        <dbReference type="ChEBI" id="CHEBI:83834"/>
        <dbReference type="EC" id="5.2.1.8"/>
    </reaction>
</comment>
<feature type="domain" description="PPIase FKBP-type" evidence="14">
    <location>
        <begin position="163"/>
        <end position="248"/>
    </location>
</feature>
<evidence type="ECO:0000256" key="13">
    <source>
        <dbReference type="RuleBase" id="RU003914"/>
    </source>
</evidence>
<keyword evidence="6 11" id="KW-0697">Rotamase</keyword>
<protein>
    <recommendedName>
        <fullName evidence="4 11">Trigger factor</fullName>
        <shortName evidence="11">TF</shortName>
        <ecNumber evidence="3 11">5.2.1.8</ecNumber>
    </recommendedName>
    <alternativeName>
        <fullName evidence="10 11">PPIase</fullName>
    </alternativeName>
</protein>
<comment type="function">
    <text evidence="11">Involved in protein export. Acts as a chaperone by maintaining the newly synthesized protein in an open conformation. Functions as a peptidyl-prolyl cis-trans isomerase.</text>
</comment>
<dbReference type="GO" id="GO:0003755">
    <property type="term" value="F:peptidyl-prolyl cis-trans isomerase activity"/>
    <property type="evidence" value="ECO:0007669"/>
    <property type="project" value="UniProtKB-UniRule"/>
</dbReference>
<comment type="caution">
    <text evidence="15">The sequence shown here is derived from an EMBL/GenBank/DDBJ whole genome shotgun (WGS) entry which is preliminary data.</text>
</comment>
<dbReference type="InterPro" id="IPR046357">
    <property type="entry name" value="PPIase_dom_sf"/>
</dbReference>
<dbReference type="GO" id="GO:0051301">
    <property type="term" value="P:cell division"/>
    <property type="evidence" value="ECO:0007669"/>
    <property type="project" value="UniProtKB-KW"/>
</dbReference>
<evidence type="ECO:0000256" key="8">
    <source>
        <dbReference type="ARBA" id="ARBA00023235"/>
    </source>
</evidence>
<proteinExistence type="inferred from homology"/>
<keyword evidence="7 11" id="KW-0143">Chaperone</keyword>
<dbReference type="InterPro" id="IPR036611">
    <property type="entry name" value="Trigger_fac_ribosome-bd_sf"/>
</dbReference>
<accession>A0A853H9F1</accession>
<evidence type="ECO:0000256" key="6">
    <source>
        <dbReference type="ARBA" id="ARBA00023110"/>
    </source>
</evidence>
<evidence type="ECO:0000256" key="9">
    <source>
        <dbReference type="ARBA" id="ARBA00023306"/>
    </source>
</evidence>
<evidence type="ECO:0000256" key="7">
    <source>
        <dbReference type="ARBA" id="ARBA00023186"/>
    </source>
</evidence>
<dbReference type="HAMAP" id="MF_00303">
    <property type="entry name" value="Trigger_factor_Tig"/>
    <property type="match status" value="1"/>
</dbReference>
<keyword evidence="5 11" id="KW-0132">Cell division</keyword>
<evidence type="ECO:0000256" key="1">
    <source>
        <dbReference type="ARBA" id="ARBA00000971"/>
    </source>
</evidence>
<dbReference type="NCBIfam" id="TIGR00115">
    <property type="entry name" value="tig"/>
    <property type="match status" value="1"/>
</dbReference>
<evidence type="ECO:0000256" key="2">
    <source>
        <dbReference type="ARBA" id="ARBA00005464"/>
    </source>
</evidence>
<dbReference type="GO" id="GO:0043335">
    <property type="term" value="P:protein unfolding"/>
    <property type="evidence" value="ECO:0007669"/>
    <property type="project" value="TreeGrafter"/>
</dbReference>
<dbReference type="Pfam" id="PF00254">
    <property type="entry name" value="FKBP_C"/>
    <property type="match status" value="1"/>
</dbReference>
<dbReference type="InterPro" id="IPR001179">
    <property type="entry name" value="PPIase_FKBP_dom"/>
</dbReference>
<dbReference type="SUPFAM" id="SSF54534">
    <property type="entry name" value="FKBP-like"/>
    <property type="match status" value="1"/>
</dbReference>
<dbReference type="Pfam" id="PF05697">
    <property type="entry name" value="Trigger_N"/>
    <property type="match status" value="1"/>
</dbReference>
<dbReference type="Pfam" id="PF05698">
    <property type="entry name" value="Trigger_C"/>
    <property type="match status" value="1"/>
</dbReference>
<keyword evidence="8 11" id="KW-0413">Isomerase</keyword>
<dbReference type="GO" id="GO:0015031">
    <property type="term" value="P:protein transport"/>
    <property type="evidence" value="ECO:0007669"/>
    <property type="project" value="UniProtKB-UniRule"/>
</dbReference>
<sequence length="436" mass="47997">MQPEVEILSGLERRVDLVVSIADVEKEVQTQLKRVARTAKVQGFRPGKAPLSLIERSHGPGIRYDVINSEVGRSLDQVIGESKLRVAGTPNLEPKTEGVEEGTMAFSATFEVYPEVQVPDLATLQVKRSNVEVGDAEVQRTIDILRKQRANYEARDGREAQDDDRVTLDFTGTIDGVAFEGGSAEKFPFVLGQGRMLPEFETAVRGMKAGESKTFPLNFPEDYGSKEVAGKTAEFAITVTEVAEAILPEVDTEFAKALGQPEGDVEKLLADVRSNIEREVKVRAQARSKASVMDALVESCSFDVPKALVQNDAQGRVTAAREELKQRGVPNADSVPIPVEAFTAESERRVRLGLLVSELVQAADLQAKPEQVRARIEEFAQNYEQPAQVVAYYLSDRQRRAEIEAIVLEDNVVEHVLSKAQVTDEDVAFEELMGTN</sequence>
<dbReference type="EC" id="5.2.1.8" evidence="3 11"/>
<dbReference type="PANTHER" id="PTHR30560">
    <property type="entry name" value="TRIGGER FACTOR CHAPERONE AND PEPTIDYL-PROLYL CIS/TRANS ISOMERASE"/>
    <property type="match status" value="1"/>
</dbReference>
<dbReference type="Gene3D" id="1.10.3120.10">
    <property type="entry name" value="Trigger factor, C-terminal domain"/>
    <property type="match status" value="1"/>
</dbReference>
<dbReference type="GO" id="GO:0044183">
    <property type="term" value="F:protein folding chaperone"/>
    <property type="evidence" value="ECO:0007669"/>
    <property type="project" value="TreeGrafter"/>
</dbReference>
<dbReference type="GO" id="GO:0005737">
    <property type="term" value="C:cytoplasm"/>
    <property type="evidence" value="ECO:0007669"/>
    <property type="project" value="UniProtKB-SubCell"/>
</dbReference>
<dbReference type="InterPro" id="IPR008880">
    <property type="entry name" value="Trigger_fac_C"/>
</dbReference>
<gene>
    <name evidence="11" type="primary">tig</name>
    <name evidence="15" type="ORF">H0A62_13710</name>
</gene>